<keyword evidence="2" id="KW-1185">Reference proteome</keyword>
<reference evidence="1" key="1">
    <citation type="journal article" date="2014" name="Int. J. Syst. Evol. Microbiol.">
        <title>Complete genome sequence of Corynebacterium casei LMG S-19264T (=DSM 44701T), isolated from a smear-ripened cheese.</title>
        <authorList>
            <consortium name="US DOE Joint Genome Institute (JGI-PGF)"/>
            <person name="Walter F."/>
            <person name="Albersmeier A."/>
            <person name="Kalinowski J."/>
            <person name="Ruckert C."/>
        </authorList>
    </citation>
    <scope>NUCLEOTIDE SEQUENCE</scope>
    <source>
        <strain evidence="1">JCM 4956</strain>
    </source>
</reference>
<comment type="caution">
    <text evidence="1">The sequence shown here is derived from an EMBL/GenBank/DDBJ whole genome shotgun (WGS) entry which is preliminary data.</text>
</comment>
<evidence type="ECO:0000313" key="2">
    <source>
        <dbReference type="Proteomes" id="UP000645555"/>
    </source>
</evidence>
<accession>A0A918KU10</accession>
<reference evidence="1" key="2">
    <citation type="submission" date="2020-09" db="EMBL/GenBank/DDBJ databases">
        <authorList>
            <person name="Sun Q."/>
            <person name="Ohkuma M."/>
        </authorList>
    </citation>
    <scope>NUCLEOTIDE SEQUENCE</scope>
    <source>
        <strain evidence="1">JCM 4956</strain>
    </source>
</reference>
<sequence>MRLSQPRCKHRLHWSGFAAPPVVLLLALTLPLALPQEAASHTTTAPRAGEPAPRPFGAACRTAVDGSSVTAYCHNPYPETDHVALHVECERWWDIDTDGPRAEAGPAQTVRLTGRCWKEVRSAWVSHRK</sequence>
<evidence type="ECO:0000313" key="1">
    <source>
        <dbReference type="EMBL" id="GGX75738.1"/>
    </source>
</evidence>
<name>A0A918KU10_9ACTN</name>
<proteinExistence type="predicted"/>
<organism evidence="1 2">
    <name type="scientific">Streptomyces fructofermentans</name>
    <dbReference type="NCBI Taxonomy" id="152141"/>
    <lineage>
        <taxon>Bacteria</taxon>
        <taxon>Bacillati</taxon>
        <taxon>Actinomycetota</taxon>
        <taxon>Actinomycetes</taxon>
        <taxon>Kitasatosporales</taxon>
        <taxon>Streptomycetaceae</taxon>
        <taxon>Streptomyces</taxon>
    </lineage>
</organism>
<dbReference type="Proteomes" id="UP000645555">
    <property type="component" value="Unassembled WGS sequence"/>
</dbReference>
<gene>
    <name evidence="1" type="ORF">GCM10010515_49260</name>
</gene>
<dbReference type="EMBL" id="BMWD01000018">
    <property type="protein sequence ID" value="GGX75738.1"/>
    <property type="molecule type" value="Genomic_DNA"/>
</dbReference>
<protein>
    <submittedName>
        <fullName evidence="1">Uncharacterized protein</fullName>
    </submittedName>
</protein>
<dbReference type="AlphaFoldDB" id="A0A918KU10"/>